<name>A0A0K2UPN6_LEPSM</name>
<reference evidence="1" key="1">
    <citation type="submission" date="2014-05" db="EMBL/GenBank/DDBJ databases">
        <authorList>
            <person name="Chronopoulou M."/>
        </authorList>
    </citation>
    <scope>NUCLEOTIDE SEQUENCE</scope>
    <source>
        <tissue evidence="1">Whole organism</tissue>
    </source>
</reference>
<sequence>MLRLCRFYPRGLCTPMYESIEELVKAHTKTPMKEYQRQGIYHPRLERNITYFRNNLDRYPYVLIPPPDKHVLAFLKQSTCMESILMNVASPDQSLKMFEILASFSDSLSLGSPILEKCCSILLSQTYSFRQLLDFVSTLSKVNAKRLYQNAAFPNVVDKFMDKSIEALQNQKSKDLALDRAPFFRLAYLWTRYHYSLSPNKVKNCPFTTQLLKRILSDNDIVRYLDKQEIVFVSFLIGNLRHSPYVMDFLLNHLVATVQQMEAEEISIISTALFLSKVKVHQQDALVTSLLNKLLMINPNDVSTIERVLGPVSKLLKKASLVHIEQKKDLAFRFGPVLQYLSINTRIHFLKFLSINGTLEVRKPLKYLVDSFFSLELNLDNLRMKDWESIVQSLVLLNYKDEQFYLKVAEDIIDSCKHQNHHHNIKSLINLVLYLTHEGIYKKSSIDKIFKLVNNIDLSKSVPRGLVSVLYADSGTPSEYVHAELIKSKHTYTALVRNILELDSVLNVFITEDTIQSRLNPNIREAFVSHTLKFDDPTSGTKVAENKQTILKCLNLHEEGKDYLSSKICPHFRSEDIIICYNDRLKKIEKFPKDFDSFSPPKSTSESRYIVLLVTKRINLLHNQVFNGYLNFQKDLLHKMGYDVVIITRVSNSPPSLRSYLYRSFKNCKEDSRNVHEPLVVD</sequence>
<protein>
    <recommendedName>
        <fullName evidence="2">RAP domain-containing protein</fullName>
    </recommendedName>
</protein>
<organism evidence="1">
    <name type="scientific">Lepeophtheirus salmonis</name>
    <name type="common">Salmon louse</name>
    <name type="synonym">Caligus salmonis</name>
    <dbReference type="NCBI Taxonomy" id="72036"/>
    <lineage>
        <taxon>Eukaryota</taxon>
        <taxon>Metazoa</taxon>
        <taxon>Ecdysozoa</taxon>
        <taxon>Arthropoda</taxon>
        <taxon>Crustacea</taxon>
        <taxon>Multicrustacea</taxon>
        <taxon>Hexanauplia</taxon>
        <taxon>Copepoda</taxon>
        <taxon>Siphonostomatoida</taxon>
        <taxon>Caligidae</taxon>
        <taxon>Lepeophtheirus</taxon>
    </lineage>
</organism>
<dbReference type="EMBL" id="HACA01022878">
    <property type="protein sequence ID" value="CDW40239.1"/>
    <property type="molecule type" value="Transcribed_RNA"/>
</dbReference>
<accession>A0A0K2UPN6</accession>
<evidence type="ECO:0000313" key="1">
    <source>
        <dbReference type="EMBL" id="CDW40239.1"/>
    </source>
</evidence>
<dbReference type="AlphaFoldDB" id="A0A0K2UPN6"/>
<evidence type="ECO:0008006" key="2">
    <source>
        <dbReference type="Google" id="ProtNLM"/>
    </source>
</evidence>
<proteinExistence type="predicted"/>